<dbReference type="Proteomes" id="UP000747542">
    <property type="component" value="Unassembled WGS sequence"/>
</dbReference>
<gene>
    <name evidence="2" type="ORF">Hamer_G000666</name>
</gene>
<protein>
    <submittedName>
        <fullName evidence="2">Uncharacterized protein</fullName>
    </submittedName>
</protein>
<accession>A0A8J5N220</accession>
<feature type="compositionally biased region" description="Pro residues" evidence="1">
    <location>
        <begin position="120"/>
        <end position="136"/>
    </location>
</feature>
<comment type="caution">
    <text evidence="2">The sequence shown here is derived from an EMBL/GenBank/DDBJ whole genome shotgun (WGS) entry which is preliminary data.</text>
</comment>
<feature type="region of interest" description="Disordered" evidence="1">
    <location>
        <begin position="108"/>
        <end position="174"/>
    </location>
</feature>
<evidence type="ECO:0000313" key="3">
    <source>
        <dbReference type="Proteomes" id="UP000747542"/>
    </source>
</evidence>
<keyword evidence="3" id="KW-1185">Reference proteome</keyword>
<reference evidence="2" key="1">
    <citation type="journal article" date="2021" name="Sci. Adv.">
        <title>The American lobster genome reveals insights on longevity, neural, and immune adaptations.</title>
        <authorList>
            <person name="Polinski J.M."/>
            <person name="Zimin A.V."/>
            <person name="Clark K.F."/>
            <person name="Kohn A.B."/>
            <person name="Sadowski N."/>
            <person name="Timp W."/>
            <person name="Ptitsyn A."/>
            <person name="Khanna P."/>
            <person name="Romanova D.Y."/>
            <person name="Williams P."/>
            <person name="Greenwood S.J."/>
            <person name="Moroz L.L."/>
            <person name="Walt D.R."/>
            <person name="Bodnar A.G."/>
        </authorList>
    </citation>
    <scope>NUCLEOTIDE SEQUENCE</scope>
    <source>
        <strain evidence="2">GMGI-L3</strain>
    </source>
</reference>
<sequence length="235" mass="26874">MVLDVLNTHLHLRQLLFVFSYRTCVSSVSQPSPSTGTMREVTIVVTILTIVTCPLLVTSMAAGPTVYSWGQEFCKLSLCSIMPSDRWQACCDDYSRCCAYLEYAKPQGESQPLKDEPSIPREPTPRPTPRPTPEPTPETISNHRPQVIRQPPSFSQTRPLPAPVEALPSPVHRPSKSYNEVIRRKEEQYCRAKFCSLLEGNKQQRCCDHYKQCCVYANMRRNDGSFHYDKDPWNY</sequence>
<organism evidence="2 3">
    <name type="scientific">Homarus americanus</name>
    <name type="common">American lobster</name>
    <dbReference type="NCBI Taxonomy" id="6706"/>
    <lineage>
        <taxon>Eukaryota</taxon>
        <taxon>Metazoa</taxon>
        <taxon>Ecdysozoa</taxon>
        <taxon>Arthropoda</taxon>
        <taxon>Crustacea</taxon>
        <taxon>Multicrustacea</taxon>
        <taxon>Malacostraca</taxon>
        <taxon>Eumalacostraca</taxon>
        <taxon>Eucarida</taxon>
        <taxon>Decapoda</taxon>
        <taxon>Pleocyemata</taxon>
        <taxon>Astacidea</taxon>
        <taxon>Nephropoidea</taxon>
        <taxon>Nephropidae</taxon>
        <taxon>Homarus</taxon>
    </lineage>
</organism>
<evidence type="ECO:0000313" key="2">
    <source>
        <dbReference type="EMBL" id="KAG7171756.1"/>
    </source>
</evidence>
<name>A0A8J5N220_HOMAM</name>
<dbReference type="AlphaFoldDB" id="A0A8J5N220"/>
<evidence type="ECO:0000256" key="1">
    <source>
        <dbReference type="SAM" id="MobiDB-lite"/>
    </source>
</evidence>
<proteinExistence type="predicted"/>
<dbReference type="EMBL" id="JAHLQT010011632">
    <property type="protein sequence ID" value="KAG7171756.1"/>
    <property type="molecule type" value="Genomic_DNA"/>
</dbReference>